<dbReference type="PANTHER" id="PTHR33172">
    <property type="entry name" value="OS08G0516900 PROTEIN"/>
    <property type="match status" value="1"/>
</dbReference>
<name>A0A834YLA3_TETSI</name>
<keyword evidence="2" id="KW-0539">Nucleus</keyword>
<evidence type="ECO:0000256" key="2">
    <source>
        <dbReference type="ARBA" id="ARBA00023242"/>
    </source>
</evidence>
<dbReference type="OMA" id="CRRMTIS"/>
<evidence type="ECO:0000256" key="3">
    <source>
        <dbReference type="SAM" id="MobiDB-lite"/>
    </source>
</evidence>
<feature type="compositionally biased region" description="Low complexity" evidence="3">
    <location>
        <begin position="195"/>
        <end position="210"/>
    </location>
</feature>
<dbReference type="GO" id="GO:0006950">
    <property type="term" value="P:response to stress"/>
    <property type="evidence" value="ECO:0007669"/>
    <property type="project" value="UniProtKB-ARBA"/>
</dbReference>
<organism evidence="4 5">
    <name type="scientific">Tetracentron sinense</name>
    <name type="common">Spur-leaf</name>
    <dbReference type="NCBI Taxonomy" id="13715"/>
    <lineage>
        <taxon>Eukaryota</taxon>
        <taxon>Viridiplantae</taxon>
        <taxon>Streptophyta</taxon>
        <taxon>Embryophyta</taxon>
        <taxon>Tracheophyta</taxon>
        <taxon>Spermatophyta</taxon>
        <taxon>Magnoliopsida</taxon>
        <taxon>Trochodendrales</taxon>
        <taxon>Trochodendraceae</taxon>
        <taxon>Tetracentron</taxon>
    </lineage>
</organism>
<dbReference type="GO" id="GO:0005634">
    <property type="term" value="C:nucleus"/>
    <property type="evidence" value="ECO:0007669"/>
    <property type="project" value="UniProtKB-SubCell"/>
</dbReference>
<reference evidence="4 5" key="1">
    <citation type="submission" date="2020-04" db="EMBL/GenBank/DDBJ databases">
        <title>Plant Genome Project.</title>
        <authorList>
            <person name="Zhang R.-G."/>
        </authorList>
    </citation>
    <scope>NUCLEOTIDE SEQUENCE [LARGE SCALE GENOMIC DNA]</scope>
    <source>
        <strain evidence="4">YNK0</strain>
        <tissue evidence="4">Leaf</tissue>
    </source>
</reference>
<feature type="region of interest" description="Disordered" evidence="3">
    <location>
        <begin position="53"/>
        <end position="96"/>
    </location>
</feature>
<comment type="subcellular location">
    <subcellularLocation>
        <location evidence="1">Nucleus</location>
    </subcellularLocation>
</comment>
<accession>A0A834YLA3</accession>
<dbReference type="AlphaFoldDB" id="A0A834YLA3"/>
<feature type="compositionally biased region" description="Acidic residues" evidence="3">
    <location>
        <begin position="54"/>
        <end position="63"/>
    </location>
</feature>
<dbReference type="Proteomes" id="UP000655225">
    <property type="component" value="Unassembled WGS sequence"/>
</dbReference>
<evidence type="ECO:0000256" key="1">
    <source>
        <dbReference type="ARBA" id="ARBA00004123"/>
    </source>
</evidence>
<dbReference type="OrthoDB" id="691484at2759"/>
<feature type="region of interest" description="Disordered" evidence="3">
    <location>
        <begin position="195"/>
        <end position="227"/>
    </location>
</feature>
<protein>
    <submittedName>
        <fullName evidence="4">Uncharacterized protein</fullName>
    </submittedName>
</protein>
<feature type="compositionally biased region" description="Low complexity" evidence="3">
    <location>
        <begin position="255"/>
        <end position="264"/>
    </location>
</feature>
<evidence type="ECO:0000313" key="5">
    <source>
        <dbReference type="Proteomes" id="UP000655225"/>
    </source>
</evidence>
<comment type="caution">
    <text evidence="4">The sequence shown here is derived from an EMBL/GenBank/DDBJ whole genome shotgun (WGS) entry which is preliminary data.</text>
</comment>
<dbReference type="PANTHER" id="PTHR33172:SF96">
    <property type="entry name" value="PROTEIN OXIDATIVE STRESS 3 LIKE 3"/>
    <property type="match status" value="1"/>
</dbReference>
<feature type="region of interest" description="Disordered" evidence="3">
    <location>
        <begin position="255"/>
        <end position="275"/>
    </location>
</feature>
<evidence type="ECO:0000313" key="4">
    <source>
        <dbReference type="EMBL" id="KAF8388725.1"/>
    </source>
</evidence>
<sequence>MSIALESSSNRIEGSRFIGGMSCISIFESPEPGRSLNGIMAVDRRLPVGNTATDVEEREEEMDSCSSSIGRNSDSSERSSDGEDSGETEVQSSFKGPLDTMDLLEEVLPIRRGISKFYRGKSRSFASLAVASSSSSIRDLAKPENAYTRKRKNLLACSNIWDKSRNSPLRSNGGGIMKKPANSSRSTLALAVAMSNNTSEDSNSNSNSFSPPRRLPPMHPQVKPSVNNASSLLPLRQNFSSCRSFSLADLQFSAAATTTNTSSSISNRDKHKKLQ</sequence>
<proteinExistence type="predicted"/>
<keyword evidence="5" id="KW-1185">Reference proteome</keyword>
<gene>
    <name evidence="4" type="ORF">HHK36_025405</name>
</gene>
<feature type="compositionally biased region" description="Low complexity" evidence="3">
    <location>
        <begin position="64"/>
        <end position="73"/>
    </location>
</feature>
<dbReference type="InterPro" id="IPR051992">
    <property type="entry name" value="OxStress_Response_Reg"/>
</dbReference>
<dbReference type="EMBL" id="JABCRI010000019">
    <property type="protein sequence ID" value="KAF8388725.1"/>
    <property type="molecule type" value="Genomic_DNA"/>
</dbReference>